<dbReference type="CDD" id="cd05325">
    <property type="entry name" value="carb_red_sniffer_like_SDR_c"/>
    <property type="match status" value="1"/>
</dbReference>
<proteinExistence type="predicted"/>
<gene>
    <name evidence="1" type="ORF">M413DRAFT_443701</name>
</gene>
<name>A0A0C2Y1T7_HEBCY</name>
<evidence type="ECO:0000313" key="2">
    <source>
        <dbReference type="Proteomes" id="UP000053424"/>
    </source>
</evidence>
<reference evidence="2" key="2">
    <citation type="submission" date="2015-01" db="EMBL/GenBank/DDBJ databases">
        <title>Evolutionary Origins and Diversification of the Mycorrhizal Mutualists.</title>
        <authorList>
            <consortium name="DOE Joint Genome Institute"/>
            <consortium name="Mycorrhizal Genomics Consortium"/>
            <person name="Kohler A."/>
            <person name="Kuo A."/>
            <person name="Nagy L.G."/>
            <person name="Floudas D."/>
            <person name="Copeland A."/>
            <person name="Barry K.W."/>
            <person name="Cichocki N."/>
            <person name="Veneault-Fourrey C."/>
            <person name="LaButti K."/>
            <person name="Lindquist E.A."/>
            <person name="Lipzen A."/>
            <person name="Lundell T."/>
            <person name="Morin E."/>
            <person name="Murat C."/>
            <person name="Riley R."/>
            <person name="Ohm R."/>
            <person name="Sun H."/>
            <person name="Tunlid A."/>
            <person name="Henrissat B."/>
            <person name="Grigoriev I.V."/>
            <person name="Hibbett D.S."/>
            <person name="Martin F."/>
        </authorList>
    </citation>
    <scope>NUCLEOTIDE SEQUENCE [LARGE SCALE GENOMIC DNA]</scope>
    <source>
        <strain evidence="2">h7</strain>
    </source>
</reference>
<dbReference type="InterPro" id="IPR036291">
    <property type="entry name" value="NAD(P)-bd_dom_sf"/>
</dbReference>
<dbReference type="InterPro" id="IPR052184">
    <property type="entry name" value="SDR_enzymes"/>
</dbReference>
<organism evidence="1 2">
    <name type="scientific">Hebeloma cylindrosporum</name>
    <dbReference type="NCBI Taxonomy" id="76867"/>
    <lineage>
        <taxon>Eukaryota</taxon>
        <taxon>Fungi</taxon>
        <taxon>Dikarya</taxon>
        <taxon>Basidiomycota</taxon>
        <taxon>Agaricomycotina</taxon>
        <taxon>Agaricomycetes</taxon>
        <taxon>Agaricomycetidae</taxon>
        <taxon>Agaricales</taxon>
        <taxon>Agaricineae</taxon>
        <taxon>Hymenogastraceae</taxon>
        <taxon>Hebeloma</taxon>
    </lineage>
</organism>
<dbReference type="PANTHER" id="PTHR45458">
    <property type="entry name" value="SHORT-CHAIN DEHYDROGENASE/REDUCTASE SDR"/>
    <property type="match status" value="1"/>
</dbReference>
<dbReference type="SUPFAM" id="SSF51735">
    <property type="entry name" value="NAD(P)-binding Rossmann-fold domains"/>
    <property type="match status" value="1"/>
</dbReference>
<dbReference type="OrthoDB" id="9876299at2759"/>
<dbReference type="InterPro" id="IPR002347">
    <property type="entry name" value="SDR_fam"/>
</dbReference>
<dbReference type="PANTHER" id="PTHR45458:SF1">
    <property type="entry name" value="SHORT CHAIN DEHYDROGENASE"/>
    <property type="match status" value="1"/>
</dbReference>
<dbReference type="Pfam" id="PF00106">
    <property type="entry name" value="adh_short"/>
    <property type="match status" value="1"/>
</dbReference>
<dbReference type="EMBL" id="KN831775">
    <property type="protein sequence ID" value="KIM43818.1"/>
    <property type="molecule type" value="Genomic_DNA"/>
</dbReference>
<dbReference type="AlphaFoldDB" id="A0A0C2Y1T7"/>
<protein>
    <submittedName>
        <fullName evidence="1">Uncharacterized protein</fullName>
    </submittedName>
</protein>
<sequence length="250" mass="27455">MSAWLITGSSRGVGLGIVHYLLKNEGNVVIATARSIDGQAFKDLELKYPKTRFQPVQLDITDPESVANAVSLLTTSPLLADGLDYLVNNAGIHPQPFATFETLDLEAFQEEVLFNTVVPVRLTRAFLPLIKKSREKKVIFITSVMGSFERTWPLVNECNSYSVGKAALNMVARKWGASLKYDGISVAAIHPGWVKTEIGDALLQWMGENAPQVSQLGVEESAAGVVKVSEDLILEKTGEFWNYDGTTLPW</sequence>
<dbReference type="HOGENOM" id="CLU_010194_9_1_1"/>
<dbReference type="Gene3D" id="3.40.50.720">
    <property type="entry name" value="NAD(P)-binding Rossmann-like Domain"/>
    <property type="match status" value="1"/>
</dbReference>
<reference evidence="1 2" key="1">
    <citation type="submission" date="2014-04" db="EMBL/GenBank/DDBJ databases">
        <authorList>
            <consortium name="DOE Joint Genome Institute"/>
            <person name="Kuo A."/>
            <person name="Gay G."/>
            <person name="Dore J."/>
            <person name="Kohler A."/>
            <person name="Nagy L.G."/>
            <person name="Floudas D."/>
            <person name="Copeland A."/>
            <person name="Barry K.W."/>
            <person name="Cichocki N."/>
            <person name="Veneault-Fourrey C."/>
            <person name="LaButti K."/>
            <person name="Lindquist E.A."/>
            <person name="Lipzen A."/>
            <person name="Lundell T."/>
            <person name="Morin E."/>
            <person name="Murat C."/>
            <person name="Sun H."/>
            <person name="Tunlid A."/>
            <person name="Henrissat B."/>
            <person name="Grigoriev I.V."/>
            <person name="Hibbett D.S."/>
            <person name="Martin F."/>
            <person name="Nordberg H.P."/>
            <person name="Cantor M.N."/>
            <person name="Hua S.X."/>
        </authorList>
    </citation>
    <scope>NUCLEOTIDE SEQUENCE [LARGE SCALE GENOMIC DNA]</scope>
    <source>
        <strain evidence="2">h7</strain>
    </source>
</reference>
<accession>A0A0C2Y1T7</accession>
<dbReference type="GO" id="GO:0016616">
    <property type="term" value="F:oxidoreductase activity, acting on the CH-OH group of donors, NAD or NADP as acceptor"/>
    <property type="evidence" value="ECO:0007669"/>
    <property type="project" value="TreeGrafter"/>
</dbReference>
<keyword evidence="2" id="KW-1185">Reference proteome</keyword>
<dbReference type="Proteomes" id="UP000053424">
    <property type="component" value="Unassembled WGS sequence"/>
</dbReference>
<dbReference type="PRINTS" id="PR00081">
    <property type="entry name" value="GDHRDH"/>
</dbReference>
<evidence type="ECO:0000313" key="1">
    <source>
        <dbReference type="EMBL" id="KIM43818.1"/>
    </source>
</evidence>